<comment type="caution">
    <text evidence="1">The sequence shown here is derived from an EMBL/GenBank/DDBJ whole genome shotgun (WGS) entry which is preliminary data.</text>
</comment>
<organism evidence="1 2">
    <name type="scientific">Popillia japonica</name>
    <name type="common">Japanese beetle</name>
    <dbReference type="NCBI Taxonomy" id="7064"/>
    <lineage>
        <taxon>Eukaryota</taxon>
        <taxon>Metazoa</taxon>
        <taxon>Ecdysozoa</taxon>
        <taxon>Arthropoda</taxon>
        <taxon>Hexapoda</taxon>
        <taxon>Insecta</taxon>
        <taxon>Pterygota</taxon>
        <taxon>Neoptera</taxon>
        <taxon>Endopterygota</taxon>
        <taxon>Coleoptera</taxon>
        <taxon>Polyphaga</taxon>
        <taxon>Scarabaeiformia</taxon>
        <taxon>Scarabaeidae</taxon>
        <taxon>Rutelinae</taxon>
        <taxon>Popillia</taxon>
    </lineage>
</organism>
<keyword evidence="2" id="KW-1185">Reference proteome</keyword>
<reference evidence="1 2" key="1">
    <citation type="journal article" date="2024" name="BMC Genomics">
        <title>De novo assembly and annotation of Popillia japonica's genome with initial clues to its potential as an invasive pest.</title>
        <authorList>
            <person name="Cucini C."/>
            <person name="Boschi S."/>
            <person name="Funari R."/>
            <person name="Cardaioli E."/>
            <person name="Iannotti N."/>
            <person name="Marturano G."/>
            <person name="Paoli F."/>
            <person name="Bruttini M."/>
            <person name="Carapelli A."/>
            <person name="Frati F."/>
            <person name="Nardi F."/>
        </authorList>
    </citation>
    <scope>NUCLEOTIDE SEQUENCE [LARGE SCALE GENOMIC DNA]</scope>
    <source>
        <strain evidence="1">DMR45628</strain>
    </source>
</reference>
<dbReference type="EMBL" id="JASPKY010000078">
    <property type="protein sequence ID" value="KAK9739159.1"/>
    <property type="molecule type" value="Genomic_DNA"/>
</dbReference>
<sequence>MEAEYVAASEASKSLAWLDRLLKEIGWTEETPSPVLYIDNQSAIKYIKNPRFHERSKHIDTRYHYIKQLVREKKIMIEYIPAEQAAAIFTKGLSVNKLSVMKLKVEMTNV</sequence>
<evidence type="ECO:0000313" key="2">
    <source>
        <dbReference type="Proteomes" id="UP001458880"/>
    </source>
</evidence>
<protein>
    <recommendedName>
        <fullName evidence="3">Retrovirus-related pol polyprotein from transposon tnt 1-94</fullName>
    </recommendedName>
</protein>
<dbReference type="AlphaFoldDB" id="A0AAW1M1U2"/>
<dbReference type="CDD" id="cd09272">
    <property type="entry name" value="RNase_HI_RT_Ty1"/>
    <property type="match status" value="1"/>
</dbReference>
<evidence type="ECO:0000313" key="1">
    <source>
        <dbReference type="EMBL" id="KAK9739159.1"/>
    </source>
</evidence>
<accession>A0AAW1M1U2</accession>
<name>A0AAW1M1U2_POPJA</name>
<dbReference type="Proteomes" id="UP001458880">
    <property type="component" value="Unassembled WGS sequence"/>
</dbReference>
<dbReference type="PANTHER" id="PTHR11439">
    <property type="entry name" value="GAG-POL-RELATED RETROTRANSPOSON"/>
    <property type="match status" value="1"/>
</dbReference>
<dbReference type="PANTHER" id="PTHR11439:SF483">
    <property type="entry name" value="PEPTIDE SYNTHASE GLIP-LIKE, PUTATIVE (AFU_ORTHOLOGUE AFUA_3G12920)-RELATED"/>
    <property type="match status" value="1"/>
</dbReference>
<proteinExistence type="predicted"/>
<evidence type="ECO:0008006" key="3">
    <source>
        <dbReference type="Google" id="ProtNLM"/>
    </source>
</evidence>
<gene>
    <name evidence="1" type="ORF">QE152_g9252</name>
</gene>